<evidence type="ECO:0008006" key="4">
    <source>
        <dbReference type="Google" id="ProtNLM"/>
    </source>
</evidence>
<organism evidence="2 3">
    <name type="scientific">Desulfosporosinus lacus DSM 15449</name>
    <dbReference type="NCBI Taxonomy" id="1121420"/>
    <lineage>
        <taxon>Bacteria</taxon>
        <taxon>Bacillati</taxon>
        <taxon>Bacillota</taxon>
        <taxon>Clostridia</taxon>
        <taxon>Eubacteriales</taxon>
        <taxon>Desulfitobacteriaceae</taxon>
        <taxon>Desulfosporosinus</taxon>
    </lineage>
</organism>
<reference evidence="3" key="1">
    <citation type="submission" date="2016-11" db="EMBL/GenBank/DDBJ databases">
        <authorList>
            <person name="Varghese N."/>
            <person name="Submissions S."/>
        </authorList>
    </citation>
    <scope>NUCLEOTIDE SEQUENCE [LARGE SCALE GENOMIC DNA]</scope>
    <source>
        <strain evidence="3">DSM 15449</strain>
    </source>
</reference>
<dbReference type="STRING" id="1121420.SAMN02746098_04250"/>
<dbReference type="RefSeq" id="WP_073031963.1">
    <property type="nucleotide sequence ID" value="NZ_FQXJ01000019.1"/>
</dbReference>
<feature type="chain" id="PRO_5012816251" description="DUF2680 domain-containing protein" evidence="1">
    <location>
        <begin position="26"/>
        <end position="165"/>
    </location>
</feature>
<feature type="signal peptide" evidence="1">
    <location>
        <begin position="1"/>
        <end position="25"/>
    </location>
</feature>
<protein>
    <recommendedName>
        <fullName evidence="4">DUF2680 domain-containing protein</fullName>
    </recommendedName>
</protein>
<evidence type="ECO:0000313" key="2">
    <source>
        <dbReference type="EMBL" id="SHI52857.1"/>
    </source>
</evidence>
<gene>
    <name evidence="2" type="ORF">SAMN02746098_04250</name>
</gene>
<dbReference type="EMBL" id="FQXJ01000019">
    <property type="protein sequence ID" value="SHI52857.1"/>
    <property type="molecule type" value="Genomic_DNA"/>
</dbReference>
<evidence type="ECO:0000313" key="3">
    <source>
        <dbReference type="Proteomes" id="UP000183954"/>
    </source>
</evidence>
<accession>A0A1M6BW26</accession>
<dbReference type="InterPro" id="IPR024485">
    <property type="entry name" value="DUF2680"/>
</dbReference>
<dbReference type="AlphaFoldDB" id="A0A1M6BW26"/>
<sequence length="165" mass="16542">MRKMKTYIAAATIVGLLGVTGTAFAAVIGQTPAEITAGLTSKTVEQVTAERATGKTYATIADEAGKLDEFKAQTLEQKKAILDQRVAAGNLTQEQADAIYNSLKTNQATCDGTGSAAIGKSTGAGFGLGQGQGVGQGMGRKGNNSGQRTGGGFGGGMGSGACVNF</sequence>
<evidence type="ECO:0000256" key="1">
    <source>
        <dbReference type="SAM" id="SignalP"/>
    </source>
</evidence>
<proteinExistence type="predicted"/>
<dbReference type="OrthoDB" id="1809211at2"/>
<dbReference type="Proteomes" id="UP000183954">
    <property type="component" value="Unassembled WGS sequence"/>
</dbReference>
<dbReference type="Pfam" id="PF10925">
    <property type="entry name" value="DUF2680"/>
    <property type="match status" value="1"/>
</dbReference>
<keyword evidence="3" id="KW-1185">Reference proteome</keyword>
<keyword evidence="1" id="KW-0732">Signal</keyword>
<name>A0A1M6BW26_9FIRM</name>